<dbReference type="Ensembl" id="ENSOSUT00000023933.1">
    <property type="protein sequence ID" value="ENSOSUP00000023230.1"/>
    <property type="gene ID" value="ENSOSUG00000015884.1"/>
</dbReference>
<dbReference type="AlphaFoldDB" id="A0A8C8EFS5"/>
<reference evidence="4" key="1">
    <citation type="submission" date="2025-08" db="UniProtKB">
        <authorList>
            <consortium name="Ensembl"/>
        </authorList>
    </citation>
    <scope>IDENTIFICATION</scope>
</reference>
<dbReference type="CDD" id="cd03593">
    <property type="entry name" value="CLECT_NK_receptors_like"/>
    <property type="match status" value="1"/>
</dbReference>
<dbReference type="SMART" id="SM00034">
    <property type="entry name" value="CLECT"/>
    <property type="match status" value="1"/>
</dbReference>
<reference evidence="4" key="2">
    <citation type="submission" date="2025-09" db="UniProtKB">
        <authorList>
            <consortium name="Ensembl"/>
        </authorList>
    </citation>
    <scope>IDENTIFICATION</scope>
</reference>
<proteinExistence type="predicted"/>
<dbReference type="Proteomes" id="UP000694552">
    <property type="component" value="Unplaced"/>
</dbReference>
<accession>A0A8C8EFS5</accession>
<evidence type="ECO:0000313" key="4">
    <source>
        <dbReference type="Ensembl" id="ENSOSUP00000023230.1"/>
    </source>
</evidence>
<dbReference type="Pfam" id="PF00059">
    <property type="entry name" value="Lectin_C"/>
    <property type="match status" value="1"/>
</dbReference>
<keyword evidence="2" id="KW-0430">Lectin</keyword>
<organism evidence="4 5">
    <name type="scientific">Otus sunia</name>
    <name type="common">Oriental scops-owl</name>
    <dbReference type="NCBI Taxonomy" id="257818"/>
    <lineage>
        <taxon>Eukaryota</taxon>
        <taxon>Metazoa</taxon>
        <taxon>Chordata</taxon>
        <taxon>Craniata</taxon>
        <taxon>Vertebrata</taxon>
        <taxon>Euteleostomi</taxon>
        <taxon>Archelosauria</taxon>
        <taxon>Archosauria</taxon>
        <taxon>Dinosauria</taxon>
        <taxon>Saurischia</taxon>
        <taxon>Theropoda</taxon>
        <taxon>Coelurosauria</taxon>
        <taxon>Aves</taxon>
        <taxon>Neognathae</taxon>
        <taxon>Neoaves</taxon>
        <taxon>Telluraves</taxon>
        <taxon>Strigiformes</taxon>
        <taxon>Strigidae</taxon>
        <taxon>Otus</taxon>
    </lineage>
</organism>
<dbReference type="PANTHER" id="PTHR45710">
    <property type="entry name" value="C-TYPE LECTIN DOMAIN-CONTAINING PROTEIN 180"/>
    <property type="match status" value="1"/>
</dbReference>
<dbReference type="InterPro" id="IPR050828">
    <property type="entry name" value="C-type_lectin/matrix_domain"/>
</dbReference>
<evidence type="ECO:0000313" key="5">
    <source>
        <dbReference type="Proteomes" id="UP000694552"/>
    </source>
</evidence>
<comment type="subcellular location">
    <subcellularLocation>
        <location evidence="1">Cell membrane</location>
        <topology evidence="1">Single-pass type II membrane protein</topology>
    </subcellularLocation>
</comment>
<dbReference type="PROSITE" id="PS50041">
    <property type="entry name" value="C_TYPE_LECTIN_2"/>
    <property type="match status" value="1"/>
</dbReference>
<dbReference type="GO" id="GO:0030246">
    <property type="term" value="F:carbohydrate binding"/>
    <property type="evidence" value="ECO:0007669"/>
    <property type="project" value="UniProtKB-KW"/>
</dbReference>
<keyword evidence="5" id="KW-1185">Reference proteome</keyword>
<feature type="domain" description="C-type lectin" evidence="3">
    <location>
        <begin position="26"/>
        <end position="118"/>
    </location>
</feature>
<dbReference type="InterPro" id="IPR016187">
    <property type="entry name" value="CTDL_fold"/>
</dbReference>
<dbReference type="PANTHER" id="PTHR45710:SF35">
    <property type="entry name" value="C-TYPE LECTIN DOMAIN FAMILY 2 MEMBER D"/>
    <property type="match status" value="1"/>
</dbReference>
<evidence type="ECO:0000256" key="2">
    <source>
        <dbReference type="ARBA" id="ARBA00022734"/>
    </source>
</evidence>
<evidence type="ECO:0000259" key="3">
    <source>
        <dbReference type="PROSITE" id="PS50041"/>
    </source>
</evidence>
<dbReference type="InterPro" id="IPR016186">
    <property type="entry name" value="C-type_lectin-like/link_sf"/>
</dbReference>
<dbReference type="SUPFAM" id="SSF56436">
    <property type="entry name" value="C-type lectin-like"/>
    <property type="match status" value="1"/>
</dbReference>
<dbReference type="InterPro" id="IPR033992">
    <property type="entry name" value="NKR-like_CTLD"/>
</dbReference>
<dbReference type="GO" id="GO:0005886">
    <property type="term" value="C:plasma membrane"/>
    <property type="evidence" value="ECO:0007669"/>
    <property type="project" value="UniProtKB-SubCell"/>
</dbReference>
<sequence length="118" mass="13139">GSKKCQSCPFCPSPALPSCPEEALGYRLKCFYFVEKETDWNTSQSFCLSLRANLTTIDSPEELDFLLRYGQAIHLWVGLRREGSAPWKWLNGSFFNTERLDPQAVNLCGALGGEGAAE</sequence>
<dbReference type="InterPro" id="IPR001304">
    <property type="entry name" value="C-type_lectin-like"/>
</dbReference>
<evidence type="ECO:0000256" key="1">
    <source>
        <dbReference type="ARBA" id="ARBA00004401"/>
    </source>
</evidence>
<name>A0A8C8EFS5_9STRI</name>
<dbReference type="Gene3D" id="3.10.100.10">
    <property type="entry name" value="Mannose-Binding Protein A, subunit A"/>
    <property type="match status" value="1"/>
</dbReference>
<protein>
    <recommendedName>
        <fullName evidence="3">C-type lectin domain-containing protein</fullName>
    </recommendedName>
</protein>